<reference evidence="6" key="1">
    <citation type="submission" date="2022-08" db="EMBL/GenBank/DDBJ databases">
        <authorList>
            <person name="Tistechok S."/>
            <person name="Samborskyy M."/>
            <person name="Roman I."/>
        </authorList>
    </citation>
    <scope>NUCLEOTIDE SEQUENCE</scope>
    <source>
        <strain evidence="6">DSM 103496</strain>
    </source>
</reference>
<dbReference type="RefSeq" id="WP_259624502.1">
    <property type="nucleotide sequence ID" value="NZ_JANYMP010000008.1"/>
</dbReference>
<organism evidence="6 7">
    <name type="scientific">Umezawaea endophytica</name>
    <dbReference type="NCBI Taxonomy" id="1654476"/>
    <lineage>
        <taxon>Bacteria</taxon>
        <taxon>Bacillati</taxon>
        <taxon>Actinomycetota</taxon>
        <taxon>Actinomycetes</taxon>
        <taxon>Pseudonocardiales</taxon>
        <taxon>Pseudonocardiaceae</taxon>
        <taxon>Umezawaea</taxon>
    </lineage>
</organism>
<comment type="similarity">
    <text evidence="1">Belongs to the LysR transcriptional regulatory family.</text>
</comment>
<dbReference type="Gene3D" id="1.10.10.10">
    <property type="entry name" value="Winged helix-like DNA-binding domain superfamily/Winged helix DNA-binding domain"/>
    <property type="match status" value="1"/>
</dbReference>
<sequence length="274" mass="29155">MDTRLLRTLQVLARTGSFTATATELHVVQSTVTTHIKLLERHLGARLFDRLPSGAKPTEAGERVLAAAQEVLAAEQRLLDTVQGTPAVAGDVRLGAPESMCAYRLPTIIADLALRWPGVTVHLTPVGTRRALDAVHDGGLDLALVLEDDPPSTTLDATPVGSERIDLVAAPNHPDTGRYFLLEEGCSYTDRFARDLADAHPTRFGSIEAARSCVVAGLGLSVLPRVSVADQLADGTLRCVAELPESTLFLVTDPRRTASAAVRVACQALKALSD</sequence>
<keyword evidence="3" id="KW-0238">DNA-binding</keyword>
<keyword evidence="7" id="KW-1185">Reference proteome</keyword>
<dbReference type="InterPro" id="IPR005119">
    <property type="entry name" value="LysR_subst-bd"/>
</dbReference>
<keyword evidence="4" id="KW-0804">Transcription</keyword>
<dbReference type="Pfam" id="PF03466">
    <property type="entry name" value="LysR_substrate"/>
    <property type="match status" value="1"/>
</dbReference>
<dbReference type="Proteomes" id="UP001141259">
    <property type="component" value="Unassembled WGS sequence"/>
</dbReference>
<dbReference type="Gene3D" id="3.40.190.10">
    <property type="entry name" value="Periplasmic binding protein-like II"/>
    <property type="match status" value="1"/>
</dbReference>
<evidence type="ECO:0000259" key="5">
    <source>
        <dbReference type="PROSITE" id="PS50931"/>
    </source>
</evidence>
<protein>
    <submittedName>
        <fullName evidence="6">LysR family transcriptional regulator</fullName>
    </submittedName>
</protein>
<dbReference type="InterPro" id="IPR036390">
    <property type="entry name" value="WH_DNA-bd_sf"/>
</dbReference>
<evidence type="ECO:0000256" key="1">
    <source>
        <dbReference type="ARBA" id="ARBA00009437"/>
    </source>
</evidence>
<evidence type="ECO:0000313" key="7">
    <source>
        <dbReference type="Proteomes" id="UP001141259"/>
    </source>
</evidence>
<dbReference type="InterPro" id="IPR036388">
    <property type="entry name" value="WH-like_DNA-bd_sf"/>
</dbReference>
<accession>A0A9X2VM98</accession>
<comment type="caution">
    <text evidence="6">The sequence shown here is derived from an EMBL/GenBank/DDBJ whole genome shotgun (WGS) entry which is preliminary data.</text>
</comment>
<dbReference type="Gene3D" id="3.40.190.290">
    <property type="match status" value="1"/>
</dbReference>
<dbReference type="InterPro" id="IPR000847">
    <property type="entry name" value="LysR_HTH_N"/>
</dbReference>
<dbReference type="CDD" id="cd05466">
    <property type="entry name" value="PBP2_LTTR_substrate"/>
    <property type="match status" value="1"/>
</dbReference>
<evidence type="ECO:0000256" key="2">
    <source>
        <dbReference type="ARBA" id="ARBA00023015"/>
    </source>
</evidence>
<dbReference type="Pfam" id="PF00126">
    <property type="entry name" value="HTH_1"/>
    <property type="match status" value="1"/>
</dbReference>
<dbReference type="AlphaFoldDB" id="A0A9X2VM98"/>
<gene>
    <name evidence="6" type="ORF">NZH93_19300</name>
</gene>
<dbReference type="PANTHER" id="PTHR30126:SF39">
    <property type="entry name" value="HTH-TYPE TRANSCRIPTIONAL REGULATOR CYSL"/>
    <property type="match status" value="1"/>
</dbReference>
<evidence type="ECO:0000256" key="3">
    <source>
        <dbReference type="ARBA" id="ARBA00023125"/>
    </source>
</evidence>
<keyword evidence="2" id="KW-0805">Transcription regulation</keyword>
<dbReference type="SUPFAM" id="SSF53850">
    <property type="entry name" value="Periplasmic binding protein-like II"/>
    <property type="match status" value="1"/>
</dbReference>
<dbReference type="EMBL" id="JANYMP010000008">
    <property type="protein sequence ID" value="MCS7479014.1"/>
    <property type="molecule type" value="Genomic_DNA"/>
</dbReference>
<dbReference type="PROSITE" id="PS50931">
    <property type="entry name" value="HTH_LYSR"/>
    <property type="match status" value="1"/>
</dbReference>
<evidence type="ECO:0000256" key="4">
    <source>
        <dbReference type="ARBA" id="ARBA00023163"/>
    </source>
</evidence>
<dbReference type="PRINTS" id="PR00039">
    <property type="entry name" value="HTHLYSR"/>
</dbReference>
<dbReference type="PANTHER" id="PTHR30126">
    <property type="entry name" value="HTH-TYPE TRANSCRIPTIONAL REGULATOR"/>
    <property type="match status" value="1"/>
</dbReference>
<proteinExistence type="inferred from homology"/>
<name>A0A9X2VM98_9PSEU</name>
<dbReference type="GO" id="GO:0003700">
    <property type="term" value="F:DNA-binding transcription factor activity"/>
    <property type="evidence" value="ECO:0007669"/>
    <property type="project" value="InterPro"/>
</dbReference>
<dbReference type="GO" id="GO:0000976">
    <property type="term" value="F:transcription cis-regulatory region binding"/>
    <property type="evidence" value="ECO:0007669"/>
    <property type="project" value="TreeGrafter"/>
</dbReference>
<evidence type="ECO:0000313" key="6">
    <source>
        <dbReference type="EMBL" id="MCS7479014.1"/>
    </source>
</evidence>
<dbReference type="SUPFAM" id="SSF46785">
    <property type="entry name" value="Winged helix' DNA-binding domain"/>
    <property type="match status" value="1"/>
</dbReference>
<feature type="domain" description="HTH lysR-type" evidence="5">
    <location>
        <begin position="1"/>
        <end position="58"/>
    </location>
</feature>